<evidence type="ECO:0000256" key="2">
    <source>
        <dbReference type="SAM" id="Phobius"/>
    </source>
</evidence>
<evidence type="ECO:0000313" key="3">
    <source>
        <dbReference type="EMBL" id="AXB46992.1"/>
    </source>
</evidence>
<proteinExistence type="predicted"/>
<name>A0A344LG18_9PSEU</name>
<evidence type="ECO:0000313" key="4">
    <source>
        <dbReference type="Proteomes" id="UP000250434"/>
    </source>
</evidence>
<feature type="region of interest" description="Disordered" evidence="1">
    <location>
        <begin position="358"/>
        <end position="411"/>
    </location>
</feature>
<dbReference type="KEGG" id="aab:A4R43_34860"/>
<accession>A0A344LG18</accession>
<feature type="transmembrane region" description="Helical" evidence="2">
    <location>
        <begin position="31"/>
        <end position="48"/>
    </location>
</feature>
<keyword evidence="2" id="KW-1133">Transmembrane helix</keyword>
<protein>
    <submittedName>
        <fullName evidence="3">Uncharacterized protein</fullName>
    </submittedName>
</protein>
<feature type="transmembrane region" description="Helical" evidence="2">
    <location>
        <begin position="7"/>
        <end position="25"/>
    </location>
</feature>
<dbReference type="RefSeq" id="WP_113696050.1">
    <property type="nucleotide sequence ID" value="NZ_CP015163.1"/>
</dbReference>
<dbReference type="EMBL" id="CP015163">
    <property type="protein sequence ID" value="AXB46992.1"/>
    <property type="molecule type" value="Genomic_DNA"/>
</dbReference>
<dbReference type="OrthoDB" id="3422149at2"/>
<keyword evidence="2" id="KW-0472">Membrane</keyword>
<gene>
    <name evidence="3" type="ORF">A4R43_34860</name>
</gene>
<dbReference type="AlphaFoldDB" id="A0A344LG18"/>
<organism evidence="3 4">
    <name type="scientific">Amycolatopsis albispora</name>
    <dbReference type="NCBI Taxonomy" id="1804986"/>
    <lineage>
        <taxon>Bacteria</taxon>
        <taxon>Bacillati</taxon>
        <taxon>Actinomycetota</taxon>
        <taxon>Actinomycetes</taxon>
        <taxon>Pseudonocardiales</taxon>
        <taxon>Pseudonocardiaceae</taxon>
        <taxon>Amycolatopsis</taxon>
    </lineage>
</organism>
<keyword evidence="4" id="KW-1185">Reference proteome</keyword>
<reference evidence="3 4" key="1">
    <citation type="submission" date="2016-04" db="EMBL/GenBank/DDBJ databases">
        <title>Complete genome sequence and analysis of deep-sea sediment isolate, Amycolatopsis sp. WP1.</title>
        <authorList>
            <person name="Wang H."/>
            <person name="Chen S."/>
            <person name="Wu Q."/>
        </authorList>
    </citation>
    <scope>NUCLEOTIDE SEQUENCE [LARGE SCALE GENOMIC DNA]</scope>
    <source>
        <strain evidence="3 4">WP1</strain>
    </source>
</reference>
<evidence type="ECO:0000256" key="1">
    <source>
        <dbReference type="SAM" id="MobiDB-lite"/>
    </source>
</evidence>
<dbReference type="Proteomes" id="UP000250434">
    <property type="component" value="Chromosome"/>
</dbReference>
<sequence length="411" mass="45515">MNQRDKTLLIVLGFFAVFVPVAVGLSLDWPVWLWSLLVVLSLGVVLIVRTSIVDRIRQEEARDARLDRFQVPEPPPEPSGYEEVMINPTYLPSALSDYRFVFSAKVWWRFSPNTPPRPHANPAGLACSLIVQQAQAEAARMQPQDTTLLEHRLSGLLGVARPDRDNLLEASANSVKVTLMPDDEARLQSLAEVRKSRAVWEHERDYERNKRQYLGEDVLKDTGSAVVWWLSKQETAIQETVDLIGKLAQLSAAANNTEIPPLFRQFVTENLTGDVTEHASAEHAEPNGRQGAWLSLDPALAPAGATVQPTRHLEMWMTEIGLAPGNPTWDLLAYRLASTAEATGMREAAIQIRKDFGVDVPDPADAVPEEEAAEAETPAQGRLDDTVDSAGHGEDNRPEWPGTDGPRLSYE</sequence>
<keyword evidence="2" id="KW-0812">Transmembrane</keyword>